<evidence type="ECO:0000259" key="1">
    <source>
        <dbReference type="Pfam" id="PF00483"/>
    </source>
</evidence>
<evidence type="ECO:0000313" key="3">
    <source>
        <dbReference type="Proteomes" id="UP000366872"/>
    </source>
</evidence>
<dbReference type="RefSeq" id="WP_136080287.1">
    <property type="nucleotide sequence ID" value="NZ_CAAHFG010000002.1"/>
</dbReference>
<dbReference type="InterPro" id="IPR005835">
    <property type="entry name" value="NTP_transferase_dom"/>
</dbReference>
<dbReference type="EMBL" id="CAAHFG010000002">
    <property type="protein sequence ID" value="VGO14651.1"/>
    <property type="molecule type" value="Genomic_DNA"/>
</dbReference>
<protein>
    <recommendedName>
        <fullName evidence="1">Nucleotidyl transferase domain-containing protein</fullName>
    </recommendedName>
</protein>
<dbReference type="InterPro" id="IPR029044">
    <property type="entry name" value="Nucleotide-diphossugar_trans"/>
</dbReference>
<reference evidence="2 3" key="1">
    <citation type="submission" date="2019-04" db="EMBL/GenBank/DDBJ databases">
        <authorList>
            <person name="Van Vliet M D."/>
        </authorList>
    </citation>
    <scope>NUCLEOTIDE SEQUENCE [LARGE SCALE GENOMIC DNA]</scope>
    <source>
        <strain evidence="2 3">F1</strain>
    </source>
</reference>
<keyword evidence="3" id="KW-1185">Reference proteome</keyword>
<sequence>MKPTLVIMAAGMGSRYGGLKQMDPLGPHGETLLEYSIHDAIQAGFGKVVFVIRSDFETEFKEQVGSKFADRIEVQYAFQALENLPEGFSVPEGRTKPWGTGQAVLACKDLVNEPFCVQNADDFYGAAAYRTIAEGFQQLADGESCMVGYLLKNTLSPHGSVSRGVCATANGYLTEVVERTHIETTQTGSVRFIENGVAVDMTGDELVSMNFWGFAPAMLNTLEEKFIAFLKEKGGELKSEWYIPNIVTDMMDGGETRVKMLSCDSQWFGVTYPEDRPTVVAALKAMHDAGEYPAKLWD</sequence>
<dbReference type="Gene3D" id="3.90.550.10">
    <property type="entry name" value="Spore Coat Polysaccharide Biosynthesis Protein SpsA, Chain A"/>
    <property type="match status" value="1"/>
</dbReference>
<accession>A0A6C2U534</accession>
<gene>
    <name evidence="2" type="ORF">PDESU_03216</name>
</gene>
<dbReference type="AlphaFoldDB" id="A0A6C2U534"/>
<dbReference type="Proteomes" id="UP000366872">
    <property type="component" value="Unassembled WGS sequence"/>
</dbReference>
<dbReference type="SUPFAM" id="SSF53448">
    <property type="entry name" value="Nucleotide-diphospho-sugar transferases"/>
    <property type="match status" value="1"/>
</dbReference>
<organism evidence="2 3">
    <name type="scientific">Pontiella desulfatans</name>
    <dbReference type="NCBI Taxonomy" id="2750659"/>
    <lineage>
        <taxon>Bacteria</taxon>
        <taxon>Pseudomonadati</taxon>
        <taxon>Kiritimatiellota</taxon>
        <taxon>Kiritimatiellia</taxon>
        <taxon>Kiritimatiellales</taxon>
        <taxon>Pontiellaceae</taxon>
        <taxon>Pontiella</taxon>
    </lineage>
</organism>
<evidence type="ECO:0000313" key="2">
    <source>
        <dbReference type="EMBL" id="VGO14651.1"/>
    </source>
</evidence>
<name>A0A6C2U534_PONDE</name>
<feature type="domain" description="Nucleotidyl transferase" evidence="1">
    <location>
        <begin position="6"/>
        <end position="220"/>
    </location>
</feature>
<proteinExistence type="predicted"/>
<dbReference type="Pfam" id="PF00483">
    <property type="entry name" value="NTP_transferase"/>
    <property type="match status" value="1"/>
</dbReference>